<dbReference type="CDD" id="cd18533">
    <property type="entry name" value="PTP_fungal"/>
    <property type="match status" value="1"/>
</dbReference>
<comment type="similarity">
    <text evidence="1">Belongs to the protein-tyrosine phosphatase family. Non-receptor class subfamily.</text>
</comment>
<feature type="domain" description="Tyrosine-protein phosphatase" evidence="3">
    <location>
        <begin position="128"/>
        <end position="414"/>
    </location>
</feature>
<dbReference type="SMART" id="SM00404">
    <property type="entry name" value="PTPc_motif"/>
    <property type="match status" value="1"/>
</dbReference>
<dbReference type="PROSITE" id="PS00383">
    <property type="entry name" value="TYR_PHOSPHATASE_1"/>
    <property type="match status" value="1"/>
</dbReference>
<evidence type="ECO:0000313" key="5">
    <source>
        <dbReference type="EMBL" id="RMX84339.1"/>
    </source>
</evidence>
<dbReference type="Proteomes" id="UP000281245">
    <property type="component" value="Unassembled WGS sequence"/>
</dbReference>
<dbReference type="GO" id="GO:0004725">
    <property type="term" value="F:protein tyrosine phosphatase activity"/>
    <property type="evidence" value="ECO:0007669"/>
    <property type="project" value="InterPro"/>
</dbReference>
<dbReference type="PRINTS" id="PR00700">
    <property type="entry name" value="PRTYPHPHTASE"/>
</dbReference>
<dbReference type="InterPro" id="IPR050348">
    <property type="entry name" value="Protein-Tyr_Phosphatase"/>
</dbReference>
<proteinExistence type="inferred from homology"/>
<dbReference type="PANTHER" id="PTHR19134">
    <property type="entry name" value="RECEPTOR-TYPE TYROSINE-PROTEIN PHOSPHATASE"/>
    <property type="match status" value="1"/>
</dbReference>
<comment type="caution">
    <text evidence="5">The sequence shown here is derived from an EMBL/GenBank/DDBJ whole genome shotgun (WGS) entry which is preliminary data.</text>
</comment>
<evidence type="ECO:0008006" key="7">
    <source>
        <dbReference type="Google" id="ProtNLM"/>
    </source>
</evidence>
<dbReference type="InterPro" id="IPR000387">
    <property type="entry name" value="Tyr_Pase_dom"/>
</dbReference>
<evidence type="ECO:0000259" key="3">
    <source>
        <dbReference type="PROSITE" id="PS50055"/>
    </source>
</evidence>
<dbReference type="EMBL" id="QWIJ01000289">
    <property type="protein sequence ID" value="RMX84339.1"/>
    <property type="molecule type" value="Genomic_DNA"/>
</dbReference>
<gene>
    <name evidence="5" type="ORF">D0869_04653</name>
</gene>
<evidence type="ECO:0000256" key="2">
    <source>
        <dbReference type="SAM" id="MobiDB-lite"/>
    </source>
</evidence>
<dbReference type="Gene3D" id="3.90.190.10">
    <property type="entry name" value="Protein tyrosine phosphatase superfamily"/>
    <property type="match status" value="1"/>
</dbReference>
<feature type="compositionally biased region" description="Low complexity" evidence="2">
    <location>
        <begin position="97"/>
        <end position="115"/>
    </location>
</feature>
<dbReference type="PROSITE" id="PS50056">
    <property type="entry name" value="TYR_PHOSPHATASE_2"/>
    <property type="match status" value="1"/>
</dbReference>
<dbReference type="SMART" id="SM00194">
    <property type="entry name" value="PTPc"/>
    <property type="match status" value="1"/>
</dbReference>
<dbReference type="InterPro" id="IPR016130">
    <property type="entry name" value="Tyr_Pase_AS"/>
</dbReference>
<sequence>MCRANCRGTLSKQAIRINGCGILSIISLRGTASVKRKYNTSGFKRFIATAAMAAPAGETAYPPELPAFLRQSKAERHNKYIDLEWAQRNRLLAGSQTPPSADASTTPATASPPASQWQRITNDPAVAERNRYMNVEPYAANRVKLNVAEGMCDYINASPITLGKRRYIATQGPKNTSVSHFYRMLQEQTGEKAVVVMLTQTHEAGREKCFQYYPLAAEESPMVLQPDTAEVEGAEGEKQAPVGEVELLDVQQDQKTRSEIRRLRLRMNDGDGGGRSSEKEIHHLLFSGWPDFLIPEGDDREAMIELIRLSARLNSPNPTSQQTNGTSTSATHDLAVLDQPNPRIIHCSAGVGRSGTFIALDYLLSLLHSGALDHLPTADSDPVAETVDLMRQQRMMMVQGEPQFNFIYDVLREQFLARLAGGGDGGVRGREDAVGGADG</sequence>
<evidence type="ECO:0000259" key="4">
    <source>
        <dbReference type="PROSITE" id="PS50056"/>
    </source>
</evidence>
<dbReference type="Pfam" id="PF00102">
    <property type="entry name" value="Y_phosphatase"/>
    <property type="match status" value="1"/>
</dbReference>
<dbReference type="AlphaFoldDB" id="A0A3M6X153"/>
<dbReference type="InterPro" id="IPR029021">
    <property type="entry name" value="Prot-tyrosine_phosphatase-like"/>
</dbReference>
<organism evidence="5 6">
    <name type="scientific">Hortaea werneckii</name>
    <name type="common">Black yeast</name>
    <name type="synonym">Cladosporium werneckii</name>
    <dbReference type="NCBI Taxonomy" id="91943"/>
    <lineage>
        <taxon>Eukaryota</taxon>
        <taxon>Fungi</taxon>
        <taxon>Dikarya</taxon>
        <taxon>Ascomycota</taxon>
        <taxon>Pezizomycotina</taxon>
        <taxon>Dothideomycetes</taxon>
        <taxon>Dothideomycetidae</taxon>
        <taxon>Mycosphaerellales</taxon>
        <taxon>Teratosphaeriaceae</taxon>
        <taxon>Hortaea</taxon>
    </lineage>
</organism>
<dbReference type="VEuPathDB" id="FungiDB:BTJ68_11642"/>
<evidence type="ECO:0000313" key="6">
    <source>
        <dbReference type="Proteomes" id="UP000281245"/>
    </source>
</evidence>
<dbReference type="SUPFAM" id="SSF52799">
    <property type="entry name" value="(Phosphotyrosine protein) phosphatases II"/>
    <property type="match status" value="1"/>
</dbReference>
<evidence type="ECO:0000256" key="1">
    <source>
        <dbReference type="ARBA" id="ARBA00009649"/>
    </source>
</evidence>
<dbReference type="OrthoDB" id="10253954at2759"/>
<accession>A0A3M6X153</accession>
<dbReference type="InterPro" id="IPR000242">
    <property type="entry name" value="PTP_cat"/>
</dbReference>
<dbReference type="PROSITE" id="PS50055">
    <property type="entry name" value="TYR_PHOSPHATASE_PTP"/>
    <property type="match status" value="1"/>
</dbReference>
<dbReference type="PANTHER" id="PTHR19134:SF449">
    <property type="entry name" value="TYROSINE-PROTEIN PHOSPHATASE 1"/>
    <property type="match status" value="1"/>
</dbReference>
<reference evidence="5 6" key="1">
    <citation type="journal article" date="2018" name="BMC Genomics">
        <title>Genomic evidence for intraspecific hybridization in a clonal and extremely halotolerant yeast.</title>
        <authorList>
            <person name="Gostincar C."/>
            <person name="Stajich J.E."/>
            <person name="Zupancic J."/>
            <person name="Zalar P."/>
            <person name="Gunde-Cimerman N."/>
        </authorList>
    </citation>
    <scope>NUCLEOTIDE SEQUENCE [LARGE SCALE GENOMIC DNA]</scope>
    <source>
        <strain evidence="5 6">EXF-6656</strain>
    </source>
</reference>
<feature type="region of interest" description="Disordered" evidence="2">
    <location>
        <begin position="94"/>
        <end position="120"/>
    </location>
</feature>
<protein>
    <recommendedName>
        <fullName evidence="7">Tyrosine specific protein phosphatases domain-containing protein</fullName>
    </recommendedName>
</protein>
<name>A0A3M6X153_HORWE</name>
<feature type="domain" description="Tyrosine specific protein phosphatases" evidence="4">
    <location>
        <begin position="344"/>
        <end position="405"/>
    </location>
</feature>
<dbReference type="InterPro" id="IPR003595">
    <property type="entry name" value="Tyr_Pase_cat"/>
</dbReference>